<dbReference type="Proteomes" id="UP000603352">
    <property type="component" value="Unassembled WGS sequence"/>
</dbReference>
<dbReference type="EMBL" id="BMDZ01000062">
    <property type="protein sequence ID" value="GGB55539.1"/>
    <property type="molecule type" value="Genomic_DNA"/>
</dbReference>
<organism evidence="1 2">
    <name type="scientific">Tistrella bauzanensis</name>
    <dbReference type="NCBI Taxonomy" id="657419"/>
    <lineage>
        <taxon>Bacteria</taxon>
        <taxon>Pseudomonadati</taxon>
        <taxon>Pseudomonadota</taxon>
        <taxon>Alphaproteobacteria</taxon>
        <taxon>Geminicoccales</taxon>
        <taxon>Geminicoccaceae</taxon>
        <taxon>Tistrella</taxon>
    </lineage>
</organism>
<comment type="caution">
    <text evidence="1">The sequence shown here is derived from an EMBL/GenBank/DDBJ whole genome shotgun (WGS) entry which is preliminary data.</text>
</comment>
<evidence type="ECO:0000313" key="2">
    <source>
        <dbReference type="Proteomes" id="UP000603352"/>
    </source>
</evidence>
<dbReference type="RefSeq" id="WP_188581300.1">
    <property type="nucleotide sequence ID" value="NZ_BMDZ01000062.1"/>
</dbReference>
<protein>
    <recommendedName>
        <fullName evidence="3">DUF1850 domain-containing protein</fullName>
    </recommendedName>
</protein>
<proteinExistence type="predicted"/>
<dbReference type="InterPro" id="IPR015001">
    <property type="entry name" value="DUF1850"/>
</dbReference>
<accession>A0ABQ1J266</accession>
<evidence type="ECO:0000313" key="1">
    <source>
        <dbReference type="EMBL" id="GGB55539.1"/>
    </source>
</evidence>
<dbReference type="Pfam" id="PF08905">
    <property type="entry name" value="DUF1850"/>
    <property type="match status" value="1"/>
</dbReference>
<reference evidence="2" key="1">
    <citation type="journal article" date="2019" name="Int. J. Syst. Evol. Microbiol.">
        <title>The Global Catalogue of Microorganisms (GCM) 10K type strain sequencing project: providing services to taxonomists for standard genome sequencing and annotation.</title>
        <authorList>
            <consortium name="The Broad Institute Genomics Platform"/>
            <consortium name="The Broad Institute Genome Sequencing Center for Infectious Disease"/>
            <person name="Wu L."/>
            <person name="Ma J."/>
        </authorList>
    </citation>
    <scope>NUCLEOTIDE SEQUENCE [LARGE SCALE GENOMIC DNA]</scope>
    <source>
        <strain evidence="2">CGMCC 1.10188</strain>
    </source>
</reference>
<sequence length="156" mass="15880">MAGAAAATALGLCIALAQGGPPLARLPVTDFTLSWTHSVERVLWQEAWSIGNDHLLHAGEARISGSGAGMEPPDDARLIDGHWVYTPAIGPLDALTLANSTNTPPHRICVAGGVCDGLDGLAPAARGQPVRLYPCDIAAVPGHDGQPVATAGEPVG</sequence>
<keyword evidence="2" id="KW-1185">Reference proteome</keyword>
<gene>
    <name evidence="1" type="ORF">GCM10011505_40660</name>
</gene>
<name>A0ABQ1J266_9PROT</name>
<evidence type="ECO:0008006" key="3">
    <source>
        <dbReference type="Google" id="ProtNLM"/>
    </source>
</evidence>